<dbReference type="PANTHER" id="PTHR43214:SF24">
    <property type="entry name" value="TRANSCRIPTIONAL REGULATORY PROTEIN NARL-RELATED"/>
    <property type="match status" value="1"/>
</dbReference>
<comment type="caution">
    <text evidence="8">The sequence shown here is derived from an EMBL/GenBank/DDBJ whole genome shotgun (WGS) entry which is preliminary data.</text>
</comment>
<keyword evidence="2" id="KW-0805">Transcription regulation</keyword>
<dbReference type="PROSITE" id="PS50043">
    <property type="entry name" value="HTH_LUXR_2"/>
    <property type="match status" value="1"/>
</dbReference>
<dbReference type="RefSeq" id="WP_204004832.1">
    <property type="nucleotide sequence ID" value="NZ_BOPG01000056.1"/>
</dbReference>
<keyword evidence="1 5" id="KW-0597">Phosphoprotein</keyword>
<dbReference type="PRINTS" id="PR00038">
    <property type="entry name" value="HTHLUXR"/>
</dbReference>
<evidence type="ECO:0000256" key="4">
    <source>
        <dbReference type="ARBA" id="ARBA00023163"/>
    </source>
</evidence>
<dbReference type="Gene3D" id="3.40.50.2300">
    <property type="match status" value="1"/>
</dbReference>
<dbReference type="InterPro" id="IPR016032">
    <property type="entry name" value="Sig_transdc_resp-reg_C-effctor"/>
</dbReference>
<dbReference type="GO" id="GO:0006355">
    <property type="term" value="P:regulation of DNA-templated transcription"/>
    <property type="evidence" value="ECO:0007669"/>
    <property type="project" value="InterPro"/>
</dbReference>
<keyword evidence="9" id="KW-1185">Reference proteome</keyword>
<name>A0A8J4E3U1_9ACTN</name>
<dbReference type="GO" id="GO:0000160">
    <property type="term" value="P:phosphorelay signal transduction system"/>
    <property type="evidence" value="ECO:0007669"/>
    <property type="project" value="InterPro"/>
</dbReference>
<dbReference type="SUPFAM" id="SSF46894">
    <property type="entry name" value="C-terminal effector domain of the bipartite response regulators"/>
    <property type="match status" value="1"/>
</dbReference>
<sequence>MIRVLLADDQESVRLAFRTILGAAPDIEVVGQAADGVEALELATRLRPDVALVDVRMPRMDGLELTRKLTDASPPVRVVVVTTYDLDAYVHTALRHGACGFLLKHSGAALLVSAVRAAVAGDALISPEVTVRLLRELRADAPALQGRLSVRPAEPKPHRLTDRELDVVALVADGRTNAEIGAQLYITAGTVKTHLASIQQKLGVANRVAIAAWAWDTGHRRPATP</sequence>
<dbReference type="InterPro" id="IPR011006">
    <property type="entry name" value="CheY-like_superfamily"/>
</dbReference>
<evidence type="ECO:0000259" key="7">
    <source>
        <dbReference type="PROSITE" id="PS50110"/>
    </source>
</evidence>
<evidence type="ECO:0000313" key="9">
    <source>
        <dbReference type="Proteomes" id="UP000612585"/>
    </source>
</evidence>
<dbReference type="CDD" id="cd17535">
    <property type="entry name" value="REC_NarL-like"/>
    <property type="match status" value="1"/>
</dbReference>
<gene>
    <name evidence="8" type="ORF">Vau01_079920</name>
</gene>
<dbReference type="PANTHER" id="PTHR43214">
    <property type="entry name" value="TWO-COMPONENT RESPONSE REGULATOR"/>
    <property type="match status" value="1"/>
</dbReference>
<dbReference type="Pfam" id="PF00196">
    <property type="entry name" value="GerE"/>
    <property type="match status" value="1"/>
</dbReference>
<evidence type="ECO:0000259" key="6">
    <source>
        <dbReference type="PROSITE" id="PS50043"/>
    </source>
</evidence>
<proteinExistence type="predicted"/>
<dbReference type="AlphaFoldDB" id="A0A8J4E3U1"/>
<dbReference type="SMART" id="SM00421">
    <property type="entry name" value="HTH_LUXR"/>
    <property type="match status" value="1"/>
</dbReference>
<evidence type="ECO:0000256" key="3">
    <source>
        <dbReference type="ARBA" id="ARBA00023125"/>
    </source>
</evidence>
<dbReference type="InterPro" id="IPR058245">
    <property type="entry name" value="NreC/VraR/RcsB-like_REC"/>
</dbReference>
<keyword evidence="3 8" id="KW-0238">DNA-binding</keyword>
<dbReference type="InterPro" id="IPR039420">
    <property type="entry name" value="WalR-like"/>
</dbReference>
<dbReference type="Pfam" id="PF00072">
    <property type="entry name" value="Response_reg"/>
    <property type="match status" value="1"/>
</dbReference>
<organism evidence="8 9">
    <name type="scientific">Virgisporangium aurantiacum</name>
    <dbReference type="NCBI Taxonomy" id="175570"/>
    <lineage>
        <taxon>Bacteria</taxon>
        <taxon>Bacillati</taxon>
        <taxon>Actinomycetota</taxon>
        <taxon>Actinomycetes</taxon>
        <taxon>Micromonosporales</taxon>
        <taxon>Micromonosporaceae</taxon>
        <taxon>Virgisporangium</taxon>
    </lineage>
</organism>
<dbReference type="GO" id="GO:0003677">
    <property type="term" value="F:DNA binding"/>
    <property type="evidence" value="ECO:0007669"/>
    <property type="project" value="UniProtKB-KW"/>
</dbReference>
<dbReference type="PROSITE" id="PS50110">
    <property type="entry name" value="RESPONSE_REGULATORY"/>
    <property type="match status" value="1"/>
</dbReference>
<keyword evidence="4" id="KW-0804">Transcription</keyword>
<evidence type="ECO:0000313" key="8">
    <source>
        <dbReference type="EMBL" id="GIJ60476.1"/>
    </source>
</evidence>
<dbReference type="InterPro" id="IPR000792">
    <property type="entry name" value="Tscrpt_reg_LuxR_C"/>
</dbReference>
<evidence type="ECO:0000256" key="2">
    <source>
        <dbReference type="ARBA" id="ARBA00023015"/>
    </source>
</evidence>
<dbReference type="EMBL" id="BOPG01000056">
    <property type="protein sequence ID" value="GIJ60476.1"/>
    <property type="molecule type" value="Genomic_DNA"/>
</dbReference>
<dbReference type="CDD" id="cd06170">
    <property type="entry name" value="LuxR_C_like"/>
    <property type="match status" value="1"/>
</dbReference>
<dbReference type="Proteomes" id="UP000612585">
    <property type="component" value="Unassembled WGS sequence"/>
</dbReference>
<dbReference type="SMART" id="SM00448">
    <property type="entry name" value="REC"/>
    <property type="match status" value="1"/>
</dbReference>
<dbReference type="PROSITE" id="PS00622">
    <property type="entry name" value="HTH_LUXR_1"/>
    <property type="match status" value="1"/>
</dbReference>
<evidence type="ECO:0000256" key="1">
    <source>
        <dbReference type="ARBA" id="ARBA00022553"/>
    </source>
</evidence>
<feature type="modified residue" description="4-aspartylphosphate" evidence="5">
    <location>
        <position position="54"/>
    </location>
</feature>
<reference evidence="8" key="1">
    <citation type="submission" date="2021-01" db="EMBL/GenBank/DDBJ databases">
        <title>Whole genome shotgun sequence of Virgisporangium aurantiacum NBRC 16421.</title>
        <authorList>
            <person name="Komaki H."/>
            <person name="Tamura T."/>
        </authorList>
    </citation>
    <scope>NUCLEOTIDE SEQUENCE</scope>
    <source>
        <strain evidence="8">NBRC 16421</strain>
    </source>
</reference>
<dbReference type="SUPFAM" id="SSF52172">
    <property type="entry name" value="CheY-like"/>
    <property type="match status" value="1"/>
</dbReference>
<evidence type="ECO:0000256" key="5">
    <source>
        <dbReference type="PROSITE-ProRule" id="PRU00169"/>
    </source>
</evidence>
<protein>
    <submittedName>
        <fullName evidence="8">DNA-binding response regulator</fullName>
    </submittedName>
</protein>
<feature type="domain" description="Response regulatory" evidence="7">
    <location>
        <begin position="3"/>
        <end position="119"/>
    </location>
</feature>
<accession>A0A8J4E3U1</accession>
<dbReference type="InterPro" id="IPR001789">
    <property type="entry name" value="Sig_transdc_resp-reg_receiver"/>
</dbReference>
<feature type="domain" description="HTH luxR-type" evidence="6">
    <location>
        <begin position="153"/>
        <end position="218"/>
    </location>
</feature>